<protein>
    <submittedName>
        <fullName evidence="1">Uncharacterized protein</fullName>
    </submittedName>
</protein>
<dbReference type="PANTHER" id="PTHR23028">
    <property type="entry name" value="ACETYLTRANSFERASE"/>
    <property type="match status" value="1"/>
</dbReference>
<evidence type="ECO:0000313" key="1">
    <source>
        <dbReference type="EMBL" id="GMR60863.1"/>
    </source>
</evidence>
<dbReference type="AlphaFoldDB" id="A0AAN5DCX7"/>
<feature type="non-terminal residue" evidence="1">
    <location>
        <position position="144"/>
    </location>
</feature>
<feature type="non-terminal residue" evidence="1">
    <location>
        <position position="1"/>
    </location>
</feature>
<organism evidence="1 2">
    <name type="scientific">Pristionchus mayeri</name>
    <dbReference type="NCBI Taxonomy" id="1317129"/>
    <lineage>
        <taxon>Eukaryota</taxon>
        <taxon>Metazoa</taxon>
        <taxon>Ecdysozoa</taxon>
        <taxon>Nematoda</taxon>
        <taxon>Chromadorea</taxon>
        <taxon>Rhabditida</taxon>
        <taxon>Rhabditina</taxon>
        <taxon>Diplogasteromorpha</taxon>
        <taxon>Diplogasteroidea</taxon>
        <taxon>Neodiplogasteridae</taxon>
        <taxon>Pristionchus</taxon>
    </lineage>
</organism>
<dbReference type="GO" id="GO:0016020">
    <property type="term" value="C:membrane"/>
    <property type="evidence" value="ECO:0007669"/>
    <property type="project" value="TreeGrafter"/>
</dbReference>
<evidence type="ECO:0000313" key="2">
    <source>
        <dbReference type="Proteomes" id="UP001328107"/>
    </source>
</evidence>
<name>A0AAN5DCX7_9BILA</name>
<reference evidence="2" key="1">
    <citation type="submission" date="2022-10" db="EMBL/GenBank/DDBJ databases">
        <title>Genome assembly of Pristionchus species.</title>
        <authorList>
            <person name="Yoshida K."/>
            <person name="Sommer R.J."/>
        </authorList>
    </citation>
    <scope>NUCLEOTIDE SEQUENCE [LARGE SCALE GENOMIC DNA]</scope>
    <source>
        <strain evidence="2">RS5460</strain>
    </source>
</reference>
<keyword evidence="2" id="KW-1185">Reference proteome</keyword>
<proteinExistence type="predicted"/>
<comment type="caution">
    <text evidence="1">The sequence shown here is derived from an EMBL/GenBank/DDBJ whole genome shotgun (WGS) entry which is preliminary data.</text>
</comment>
<accession>A0AAN5DCX7</accession>
<dbReference type="EMBL" id="BTRK01000006">
    <property type="protein sequence ID" value="GMR60863.1"/>
    <property type="molecule type" value="Genomic_DNA"/>
</dbReference>
<sequence>IKGNLSDDIHLKNTQDELNILSNHSGRVVIDLQYVRPNVTGGVSYTVAKRLQQENVFLEDLKITYDEYKKIHEPDLIRMSALKAPNLILNQVAEQMCSARTNTCWFYNHQNLRAYYGDWDAHLTTEGLKLLEPGYSKIIEDFLS</sequence>
<dbReference type="GO" id="GO:0000271">
    <property type="term" value="P:polysaccharide biosynthetic process"/>
    <property type="evidence" value="ECO:0007669"/>
    <property type="project" value="TreeGrafter"/>
</dbReference>
<dbReference type="Proteomes" id="UP001328107">
    <property type="component" value="Unassembled WGS sequence"/>
</dbReference>
<dbReference type="PANTHER" id="PTHR23028:SF53">
    <property type="entry name" value="ACYL_TRANSF_3 DOMAIN-CONTAINING PROTEIN"/>
    <property type="match status" value="1"/>
</dbReference>
<gene>
    <name evidence="1" type="ORF">PMAYCL1PPCAC_31058</name>
</gene>
<dbReference type="InterPro" id="IPR050879">
    <property type="entry name" value="Acyltransferase_3"/>
</dbReference>